<accession>A0A382YZE3</accession>
<reference evidence="4" key="1">
    <citation type="submission" date="2018-05" db="EMBL/GenBank/DDBJ databases">
        <authorList>
            <person name="Lanie J.A."/>
            <person name="Ng W.-L."/>
            <person name="Kazmierczak K.M."/>
            <person name="Andrzejewski T.M."/>
            <person name="Davidsen T.M."/>
            <person name="Wayne K.J."/>
            <person name="Tettelin H."/>
            <person name="Glass J.I."/>
            <person name="Rusch D."/>
            <person name="Podicherti R."/>
            <person name="Tsui H.-C.T."/>
            <person name="Winkler M.E."/>
        </authorList>
    </citation>
    <scope>NUCLEOTIDE SEQUENCE</scope>
</reference>
<feature type="transmembrane region" description="Helical" evidence="1">
    <location>
        <begin position="9"/>
        <end position="29"/>
    </location>
</feature>
<feature type="domain" description="HAMP" evidence="3">
    <location>
        <begin position="62"/>
        <end position="114"/>
    </location>
</feature>
<dbReference type="SMART" id="SM00091">
    <property type="entry name" value="PAS"/>
    <property type="match status" value="1"/>
</dbReference>
<dbReference type="InterPro" id="IPR000014">
    <property type="entry name" value="PAS"/>
</dbReference>
<dbReference type="InterPro" id="IPR003660">
    <property type="entry name" value="HAMP_dom"/>
</dbReference>
<feature type="domain" description="PAS" evidence="2">
    <location>
        <begin position="115"/>
        <end position="160"/>
    </location>
</feature>
<dbReference type="GO" id="GO:0016020">
    <property type="term" value="C:membrane"/>
    <property type="evidence" value="ECO:0007669"/>
    <property type="project" value="InterPro"/>
</dbReference>
<dbReference type="CDD" id="cd00130">
    <property type="entry name" value="PAS"/>
    <property type="match status" value="1"/>
</dbReference>
<dbReference type="SMART" id="SM00304">
    <property type="entry name" value="HAMP"/>
    <property type="match status" value="1"/>
</dbReference>
<feature type="non-terminal residue" evidence="4">
    <location>
        <position position="232"/>
    </location>
</feature>
<dbReference type="PANTHER" id="PTHR44757">
    <property type="entry name" value="DIGUANYLATE CYCLASE DGCP"/>
    <property type="match status" value="1"/>
</dbReference>
<evidence type="ECO:0000259" key="2">
    <source>
        <dbReference type="PROSITE" id="PS50112"/>
    </source>
</evidence>
<feature type="transmembrane region" description="Helical" evidence="1">
    <location>
        <begin position="41"/>
        <end position="61"/>
    </location>
</feature>
<dbReference type="PROSITE" id="PS50112">
    <property type="entry name" value="PAS"/>
    <property type="match status" value="1"/>
</dbReference>
<name>A0A382YZE3_9ZZZZ</name>
<dbReference type="SUPFAM" id="SSF55785">
    <property type="entry name" value="PYP-like sensor domain (PAS domain)"/>
    <property type="match status" value="1"/>
</dbReference>
<dbReference type="InterPro" id="IPR052155">
    <property type="entry name" value="Biofilm_reg_signaling"/>
</dbReference>
<evidence type="ECO:0008006" key="5">
    <source>
        <dbReference type="Google" id="ProtNLM"/>
    </source>
</evidence>
<organism evidence="4">
    <name type="scientific">marine metagenome</name>
    <dbReference type="NCBI Taxonomy" id="408172"/>
    <lineage>
        <taxon>unclassified sequences</taxon>
        <taxon>metagenomes</taxon>
        <taxon>ecological metagenomes</taxon>
    </lineage>
</organism>
<evidence type="ECO:0000259" key="3">
    <source>
        <dbReference type="PROSITE" id="PS50885"/>
    </source>
</evidence>
<proteinExistence type="predicted"/>
<dbReference type="GO" id="GO:0007165">
    <property type="term" value="P:signal transduction"/>
    <property type="evidence" value="ECO:0007669"/>
    <property type="project" value="InterPro"/>
</dbReference>
<keyword evidence="1" id="KW-0472">Membrane</keyword>
<dbReference type="InterPro" id="IPR035965">
    <property type="entry name" value="PAS-like_dom_sf"/>
</dbReference>
<dbReference type="Gene3D" id="6.10.340.10">
    <property type="match status" value="1"/>
</dbReference>
<sequence length="232" mass="25767">MAGKLLSKYLVLASILVLIGSGIMLFLLYDQNRWLTPGMLWIGATTLLTMTLCGIVIWFIAKMQAAQIRALKAQVEKLSDADYGEPLEVVRGDLLGDLPVVFNDMREKLKRTMISRDYVDSVLSSMNEAIIVTGSGGEITRINAATTRMLGYADKELIGRHIDRIVDQKKNGSLEIDTRSGVPQEAFLLSRSGKRIPISYTSSAIRAGGDFFGHRIYAAQNITERRKAEKRI</sequence>
<dbReference type="Gene3D" id="3.30.450.20">
    <property type="entry name" value="PAS domain"/>
    <property type="match status" value="1"/>
</dbReference>
<dbReference type="AlphaFoldDB" id="A0A382YZE3"/>
<dbReference type="CDD" id="cd06225">
    <property type="entry name" value="HAMP"/>
    <property type="match status" value="1"/>
</dbReference>
<dbReference type="NCBIfam" id="TIGR00229">
    <property type="entry name" value="sensory_box"/>
    <property type="match status" value="1"/>
</dbReference>
<protein>
    <recommendedName>
        <fullName evidence="5">PAS domain-containing protein</fullName>
    </recommendedName>
</protein>
<keyword evidence="1" id="KW-1133">Transmembrane helix</keyword>
<dbReference type="Pfam" id="PF13426">
    <property type="entry name" value="PAS_9"/>
    <property type="match status" value="1"/>
</dbReference>
<dbReference type="PANTHER" id="PTHR44757:SF2">
    <property type="entry name" value="BIOFILM ARCHITECTURE MAINTENANCE PROTEIN MBAA"/>
    <property type="match status" value="1"/>
</dbReference>
<evidence type="ECO:0000313" key="4">
    <source>
        <dbReference type="EMBL" id="SVD87878.1"/>
    </source>
</evidence>
<keyword evidence="1" id="KW-0812">Transmembrane</keyword>
<evidence type="ECO:0000256" key="1">
    <source>
        <dbReference type="SAM" id="Phobius"/>
    </source>
</evidence>
<dbReference type="EMBL" id="UINC01179273">
    <property type="protein sequence ID" value="SVD87878.1"/>
    <property type="molecule type" value="Genomic_DNA"/>
</dbReference>
<dbReference type="PROSITE" id="PS50885">
    <property type="entry name" value="HAMP"/>
    <property type="match status" value="1"/>
</dbReference>
<gene>
    <name evidence="4" type="ORF">METZ01_LOCUS440732</name>
</gene>